<dbReference type="OrthoDB" id="5411533at2759"/>
<gene>
    <name evidence="9" type="ORF">LY90DRAFT_667451</name>
</gene>
<dbReference type="InterPro" id="IPR035979">
    <property type="entry name" value="RBD_domain_sf"/>
</dbReference>
<dbReference type="STRING" id="1754190.A0A1Y2ECM6"/>
<dbReference type="GO" id="GO:0071011">
    <property type="term" value="C:precatalytic spliceosome"/>
    <property type="evidence" value="ECO:0007669"/>
    <property type="project" value="TreeGrafter"/>
</dbReference>
<comment type="subcellular location">
    <subcellularLocation>
        <location evidence="1">Nucleus</location>
    </subcellularLocation>
</comment>
<dbReference type="GO" id="GO:0000380">
    <property type="term" value="P:alternative mRNA splicing, via spliceosome"/>
    <property type="evidence" value="ECO:0007669"/>
    <property type="project" value="TreeGrafter"/>
</dbReference>
<dbReference type="PANTHER" id="PTHR47330:SF1">
    <property type="entry name" value="POLY(U)-BINDING-SPLICING FACTOR PUF60"/>
    <property type="match status" value="1"/>
</dbReference>
<evidence type="ECO:0000256" key="4">
    <source>
        <dbReference type="ARBA" id="ARBA00023187"/>
    </source>
</evidence>
<dbReference type="Pfam" id="PF00076">
    <property type="entry name" value="RRM_1"/>
    <property type="match status" value="2"/>
</dbReference>
<protein>
    <recommendedName>
        <fullName evidence="8">RRM domain-containing protein</fullName>
    </recommendedName>
</protein>
<keyword evidence="5" id="KW-0539">Nucleus</keyword>
<comment type="caution">
    <text evidence="9">The sequence shown here is derived from an EMBL/GenBank/DDBJ whole genome shotgun (WGS) entry which is preliminary data.</text>
</comment>
<proteinExistence type="predicted"/>
<feature type="domain" description="RRM" evidence="8">
    <location>
        <begin position="100"/>
        <end position="178"/>
    </location>
</feature>
<accession>A0A1Y2ECM6</accession>
<feature type="domain" description="RRM" evidence="8">
    <location>
        <begin position="365"/>
        <end position="448"/>
    </location>
</feature>
<keyword evidence="3 6" id="KW-0694">RNA-binding</keyword>
<dbReference type="AlphaFoldDB" id="A0A1Y2ECM6"/>
<reference evidence="9 10" key="1">
    <citation type="submission" date="2016-08" db="EMBL/GenBank/DDBJ databases">
        <title>A Parts List for Fungal Cellulosomes Revealed by Comparative Genomics.</title>
        <authorList>
            <consortium name="DOE Joint Genome Institute"/>
            <person name="Haitjema C.H."/>
            <person name="Gilmore S.P."/>
            <person name="Henske J.K."/>
            <person name="Solomon K.V."/>
            <person name="De Groot R."/>
            <person name="Kuo A."/>
            <person name="Mondo S.J."/>
            <person name="Salamov A.A."/>
            <person name="Labutti K."/>
            <person name="Zhao Z."/>
            <person name="Chiniquy J."/>
            <person name="Barry K."/>
            <person name="Brewer H.M."/>
            <person name="Purvine S.O."/>
            <person name="Wright A.T."/>
            <person name="Boxma B."/>
            <person name="Van Alen T."/>
            <person name="Hackstein J.H."/>
            <person name="Baker S.E."/>
            <person name="Grigoriev I.V."/>
            <person name="O'Malley M.A."/>
        </authorList>
    </citation>
    <scope>NUCLEOTIDE SEQUENCE [LARGE SCALE GENOMIC DNA]</scope>
    <source>
        <strain evidence="9 10">G1</strain>
    </source>
</reference>
<dbReference type="InterPro" id="IPR051974">
    <property type="entry name" value="PUF60_regulator"/>
</dbReference>
<evidence type="ECO:0000256" key="2">
    <source>
        <dbReference type="ARBA" id="ARBA00022664"/>
    </source>
</evidence>
<dbReference type="SMART" id="SM00360">
    <property type="entry name" value="RRM"/>
    <property type="match status" value="3"/>
</dbReference>
<evidence type="ECO:0000256" key="1">
    <source>
        <dbReference type="ARBA" id="ARBA00004123"/>
    </source>
</evidence>
<evidence type="ECO:0000256" key="5">
    <source>
        <dbReference type="ARBA" id="ARBA00023242"/>
    </source>
</evidence>
<dbReference type="GO" id="GO:0003723">
    <property type="term" value="F:RNA binding"/>
    <property type="evidence" value="ECO:0007669"/>
    <property type="project" value="UniProtKB-UniRule"/>
</dbReference>
<dbReference type="GO" id="GO:0006376">
    <property type="term" value="P:mRNA splice site recognition"/>
    <property type="evidence" value="ECO:0007669"/>
    <property type="project" value="TreeGrafter"/>
</dbReference>
<dbReference type="InterPro" id="IPR000504">
    <property type="entry name" value="RRM_dom"/>
</dbReference>
<evidence type="ECO:0000256" key="6">
    <source>
        <dbReference type="PROSITE-ProRule" id="PRU00176"/>
    </source>
</evidence>
<evidence type="ECO:0000313" key="9">
    <source>
        <dbReference type="EMBL" id="ORY69339.1"/>
    </source>
</evidence>
<sequence>MEGIENKDNSTDNAVIEDKSKIRKRNGWDEEKEDPAKRKKYDDSTLTENQKMRLEQARAYIDIQNNKYKEDPQSIINSTLSTTFNKDNTGNEARTLSILCRIYVGSIFYDLTEANIRSVFAPYGSIKSINLKIDPSTGKHNGYCFIDYDLPEAAFLAVEKMNGADFGGRKLKVGRPFNFDINLLQTLPKPSPTRIYIANVNEYLTEENLTSLFTPFGEIEQCSLIPDPITRKHKNCGFIEFKNEDNATSAVLNMNGFVIGDQAFQVRKSIIGGPMPEGMKALNKMPNLSANIPADVWETANSINSNIAAAPNKNNTVNPVEPHPEIEKINKQEENVSLEENMSISASQRLSIMQKLLARPDKESTVVLLENMVTADEIDEDLQSEITSECSKYGEVVKVVVWIVPESPSDEVRIFIQFNSTEAAAKANTELDSRYFGGRQLKAKLYDLEKFNEKDYAQ</sequence>
<dbReference type="InterPro" id="IPR012677">
    <property type="entry name" value="Nucleotide-bd_a/b_plait_sf"/>
</dbReference>
<dbReference type="InterPro" id="IPR003954">
    <property type="entry name" value="RRM_euk-type"/>
</dbReference>
<evidence type="ECO:0000313" key="10">
    <source>
        <dbReference type="Proteomes" id="UP000193920"/>
    </source>
</evidence>
<dbReference type="SUPFAM" id="SSF54928">
    <property type="entry name" value="RNA-binding domain, RBD"/>
    <property type="match status" value="2"/>
</dbReference>
<dbReference type="PANTHER" id="PTHR47330">
    <property type="entry name" value="POLY(U)-BINDING-SPLICING FACTOR PUF60-B-RELATED"/>
    <property type="match status" value="1"/>
</dbReference>
<keyword evidence="10" id="KW-1185">Reference proteome</keyword>
<dbReference type="PROSITE" id="PS50102">
    <property type="entry name" value="RRM"/>
    <property type="match status" value="3"/>
</dbReference>
<dbReference type="FunFam" id="3.30.70.330:FF:000382">
    <property type="entry name" value="G-patch domain-containing protein"/>
    <property type="match status" value="1"/>
</dbReference>
<feature type="region of interest" description="Disordered" evidence="7">
    <location>
        <begin position="1"/>
        <end position="45"/>
    </location>
</feature>
<name>A0A1Y2ECM6_9FUNG</name>
<keyword evidence="4" id="KW-0508">mRNA splicing</keyword>
<dbReference type="GO" id="GO:0000381">
    <property type="term" value="P:regulation of alternative mRNA splicing, via spliceosome"/>
    <property type="evidence" value="ECO:0007669"/>
    <property type="project" value="TreeGrafter"/>
</dbReference>
<evidence type="ECO:0000256" key="3">
    <source>
        <dbReference type="ARBA" id="ARBA00022884"/>
    </source>
</evidence>
<dbReference type="Proteomes" id="UP000193920">
    <property type="component" value="Unassembled WGS sequence"/>
</dbReference>
<evidence type="ECO:0000256" key="7">
    <source>
        <dbReference type="SAM" id="MobiDB-lite"/>
    </source>
</evidence>
<dbReference type="Gene3D" id="3.30.70.330">
    <property type="match status" value="3"/>
</dbReference>
<dbReference type="EMBL" id="MCOG01000044">
    <property type="protein sequence ID" value="ORY69339.1"/>
    <property type="molecule type" value="Genomic_DNA"/>
</dbReference>
<keyword evidence="2" id="KW-0507">mRNA processing</keyword>
<dbReference type="SMART" id="SM00361">
    <property type="entry name" value="RRM_1"/>
    <property type="match status" value="2"/>
</dbReference>
<dbReference type="GO" id="GO:0071013">
    <property type="term" value="C:catalytic step 2 spliceosome"/>
    <property type="evidence" value="ECO:0007669"/>
    <property type="project" value="TreeGrafter"/>
</dbReference>
<organism evidence="9 10">
    <name type="scientific">Neocallimastix californiae</name>
    <dbReference type="NCBI Taxonomy" id="1754190"/>
    <lineage>
        <taxon>Eukaryota</taxon>
        <taxon>Fungi</taxon>
        <taxon>Fungi incertae sedis</taxon>
        <taxon>Chytridiomycota</taxon>
        <taxon>Chytridiomycota incertae sedis</taxon>
        <taxon>Neocallimastigomycetes</taxon>
        <taxon>Neocallimastigales</taxon>
        <taxon>Neocallimastigaceae</taxon>
        <taxon>Neocallimastix</taxon>
    </lineage>
</organism>
<feature type="domain" description="RRM" evidence="8">
    <location>
        <begin position="193"/>
        <end position="271"/>
    </location>
</feature>
<evidence type="ECO:0000259" key="8">
    <source>
        <dbReference type="PROSITE" id="PS50102"/>
    </source>
</evidence>
<feature type="compositionally biased region" description="Basic and acidic residues" evidence="7">
    <location>
        <begin position="1"/>
        <end position="43"/>
    </location>
</feature>